<evidence type="ECO:0000256" key="1">
    <source>
        <dbReference type="ARBA" id="ARBA00022491"/>
    </source>
</evidence>
<organism evidence="6 7">
    <name type="scientific">Halosaccharopolyspora lacisalsi</name>
    <dbReference type="NCBI Taxonomy" id="1000566"/>
    <lineage>
        <taxon>Bacteria</taxon>
        <taxon>Bacillati</taxon>
        <taxon>Actinomycetota</taxon>
        <taxon>Actinomycetes</taxon>
        <taxon>Pseudonocardiales</taxon>
        <taxon>Pseudonocardiaceae</taxon>
        <taxon>Halosaccharopolyspora</taxon>
    </lineage>
</organism>
<keyword evidence="1" id="KW-0678">Repressor</keyword>
<dbReference type="Pfam" id="PF13377">
    <property type="entry name" value="Peripla_BP_3"/>
    <property type="match status" value="1"/>
</dbReference>
<dbReference type="AlphaFoldDB" id="A0A839DW50"/>
<dbReference type="SUPFAM" id="SSF47413">
    <property type="entry name" value="lambda repressor-like DNA-binding domains"/>
    <property type="match status" value="1"/>
</dbReference>
<dbReference type="PANTHER" id="PTHR30146">
    <property type="entry name" value="LACI-RELATED TRANSCRIPTIONAL REPRESSOR"/>
    <property type="match status" value="1"/>
</dbReference>
<evidence type="ECO:0000313" key="6">
    <source>
        <dbReference type="EMBL" id="MBA8826192.1"/>
    </source>
</evidence>
<keyword evidence="7" id="KW-1185">Reference proteome</keyword>
<evidence type="ECO:0000313" key="7">
    <source>
        <dbReference type="Proteomes" id="UP000569329"/>
    </source>
</evidence>
<dbReference type="CDD" id="cd06267">
    <property type="entry name" value="PBP1_LacI_sugar_binding-like"/>
    <property type="match status" value="1"/>
</dbReference>
<name>A0A839DW50_9PSEU</name>
<dbReference type="PROSITE" id="PS50932">
    <property type="entry name" value="HTH_LACI_2"/>
    <property type="match status" value="1"/>
</dbReference>
<dbReference type="CDD" id="cd01392">
    <property type="entry name" value="HTH_LacI"/>
    <property type="match status" value="1"/>
</dbReference>
<reference evidence="6 7" key="1">
    <citation type="submission" date="2020-07" db="EMBL/GenBank/DDBJ databases">
        <title>Sequencing the genomes of 1000 actinobacteria strains.</title>
        <authorList>
            <person name="Klenk H.-P."/>
        </authorList>
    </citation>
    <scope>NUCLEOTIDE SEQUENCE [LARGE SCALE GENOMIC DNA]</scope>
    <source>
        <strain evidence="6 7">DSM 45975</strain>
    </source>
</reference>
<evidence type="ECO:0000259" key="5">
    <source>
        <dbReference type="PROSITE" id="PS50932"/>
    </source>
</evidence>
<comment type="caution">
    <text evidence="6">The sequence shown here is derived from an EMBL/GenBank/DDBJ whole genome shotgun (WGS) entry which is preliminary data.</text>
</comment>
<dbReference type="SMART" id="SM00354">
    <property type="entry name" value="HTH_LACI"/>
    <property type="match status" value="1"/>
</dbReference>
<dbReference type="Proteomes" id="UP000569329">
    <property type="component" value="Unassembled WGS sequence"/>
</dbReference>
<dbReference type="PANTHER" id="PTHR30146:SF148">
    <property type="entry name" value="HTH-TYPE TRANSCRIPTIONAL REPRESSOR PURR-RELATED"/>
    <property type="match status" value="1"/>
</dbReference>
<dbReference type="GO" id="GO:0003700">
    <property type="term" value="F:DNA-binding transcription factor activity"/>
    <property type="evidence" value="ECO:0007669"/>
    <property type="project" value="TreeGrafter"/>
</dbReference>
<dbReference type="PROSITE" id="PS00356">
    <property type="entry name" value="HTH_LACI_1"/>
    <property type="match status" value="1"/>
</dbReference>
<dbReference type="InterPro" id="IPR046335">
    <property type="entry name" value="LacI/GalR-like_sensor"/>
</dbReference>
<dbReference type="InterPro" id="IPR010982">
    <property type="entry name" value="Lambda_DNA-bd_dom_sf"/>
</dbReference>
<keyword evidence="2" id="KW-0805">Transcription regulation</keyword>
<dbReference type="EMBL" id="JACGWZ010000005">
    <property type="protein sequence ID" value="MBA8826192.1"/>
    <property type="molecule type" value="Genomic_DNA"/>
</dbReference>
<accession>A0A839DW50</accession>
<sequence>MANMGDVARAAGVSTATVSHVINGTRTVTDGTRQSVLEAIESTGYVTNMLARSLTTASTQSIAVVMSAISNPYFGRVLQGIESESVRQGYTMMLAESRDDPDHEFAVVRSMHQRRVDGIILAPSPDPRRTLDYLDSQEVPVVLADRLIDERYDQVGPENTESTAQLVDHLAELGHERIALVSGQSGLSTTTERVQGYWEAVRRNGLHLDDTLLVEGRSETRAAARATTRLLGLAQPPTAVISANNGMTLGVMQALGEAGLRVPDDVALVGFDDFPWANWFSPRLTVISQSCAEIGTTSTELLLRRIAGPGTAPETHRLPSSLVHRDSCGCTHPL</sequence>
<keyword evidence="4" id="KW-0804">Transcription</keyword>
<dbReference type="InterPro" id="IPR028082">
    <property type="entry name" value="Peripla_BP_I"/>
</dbReference>
<dbReference type="SUPFAM" id="SSF53822">
    <property type="entry name" value="Periplasmic binding protein-like I"/>
    <property type="match status" value="1"/>
</dbReference>
<feature type="domain" description="HTH lacI-type" evidence="5">
    <location>
        <begin position="2"/>
        <end position="56"/>
    </location>
</feature>
<evidence type="ECO:0000256" key="2">
    <source>
        <dbReference type="ARBA" id="ARBA00023015"/>
    </source>
</evidence>
<dbReference type="InterPro" id="IPR000843">
    <property type="entry name" value="HTH_LacI"/>
</dbReference>
<keyword evidence="3" id="KW-0238">DNA-binding</keyword>
<evidence type="ECO:0000256" key="3">
    <source>
        <dbReference type="ARBA" id="ARBA00023125"/>
    </source>
</evidence>
<dbReference type="Pfam" id="PF00356">
    <property type="entry name" value="LacI"/>
    <property type="match status" value="1"/>
</dbReference>
<dbReference type="GO" id="GO:0000976">
    <property type="term" value="F:transcription cis-regulatory region binding"/>
    <property type="evidence" value="ECO:0007669"/>
    <property type="project" value="TreeGrafter"/>
</dbReference>
<protein>
    <submittedName>
        <fullName evidence="6">LacI family transcriptional regulator</fullName>
    </submittedName>
</protein>
<dbReference type="Gene3D" id="1.10.260.40">
    <property type="entry name" value="lambda repressor-like DNA-binding domains"/>
    <property type="match status" value="1"/>
</dbReference>
<dbReference type="RefSeq" id="WP_182545453.1">
    <property type="nucleotide sequence ID" value="NZ_JACGWZ010000005.1"/>
</dbReference>
<dbReference type="Gene3D" id="3.40.50.2300">
    <property type="match status" value="2"/>
</dbReference>
<gene>
    <name evidence="6" type="ORF">FHX42_003568</name>
</gene>
<evidence type="ECO:0000256" key="4">
    <source>
        <dbReference type="ARBA" id="ARBA00023163"/>
    </source>
</evidence>
<proteinExistence type="predicted"/>